<protein>
    <submittedName>
        <fullName evidence="5">3-oxoacyl-reductase</fullName>
    </submittedName>
</protein>
<dbReference type="InterPro" id="IPR002347">
    <property type="entry name" value="SDR_fam"/>
</dbReference>
<dbReference type="Proteomes" id="UP001304895">
    <property type="component" value="Unassembled WGS sequence"/>
</dbReference>
<dbReference type="InterPro" id="IPR036291">
    <property type="entry name" value="NAD(P)-bd_dom_sf"/>
</dbReference>
<name>A0AAN6ZCC6_9PEZI</name>
<dbReference type="CDD" id="cd05374">
    <property type="entry name" value="17beta-HSD-like_SDR_c"/>
    <property type="match status" value="1"/>
</dbReference>
<evidence type="ECO:0000259" key="4">
    <source>
        <dbReference type="SMART" id="SM00822"/>
    </source>
</evidence>
<reference evidence="5" key="1">
    <citation type="journal article" date="2023" name="Mol. Phylogenet. Evol.">
        <title>Genome-scale phylogeny and comparative genomics of the fungal order Sordariales.</title>
        <authorList>
            <person name="Hensen N."/>
            <person name="Bonometti L."/>
            <person name="Westerberg I."/>
            <person name="Brannstrom I.O."/>
            <person name="Guillou S."/>
            <person name="Cros-Aarteil S."/>
            <person name="Calhoun S."/>
            <person name="Haridas S."/>
            <person name="Kuo A."/>
            <person name="Mondo S."/>
            <person name="Pangilinan J."/>
            <person name="Riley R."/>
            <person name="LaButti K."/>
            <person name="Andreopoulos B."/>
            <person name="Lipzen A."/>
            <person name="Chen C."/>
            <person name="Yan M."/>
            <person name="Daum C."/>
            <person name="Ng V."/>
            <person name="Clum A."/>
            <person name="Steindorff A."/>
            <person name="Ohm R.A."/>
            <person name="Martin F."/>
            <person name="Silar P."/>
            <person name="Natvig D.O."/>
            <person name="Lalanne C."/>
            <person name="Gautier V."/>
            <person name="Ament-Velasquez S.L."/>
            <person name="Kruys A."/>
            <person name="Hutchinson M.I."/>
            <person name="Powell A.J."/>
            <person name="Barry K."/>
            <person name="Miller A.N."/>
            <person name="Grigoriev I.V."/>
            <person name="Debuchy R."/>
            <person name="Gladieux P."/>
            <person name="Hiltunen Thoren M."/>
            <person name="Johannesson H."/>
        </authorList>
    </citation>
    <scope>NUCLEOTIDE SEQUENCE</scope>
    <source>
        <strain evidence="5">CBS 123565</strain>
    </source>
</reference>
<comment type="similarity">
    <text evidence="1 3">Belongs to the short-chain dehydrogenases/reductases (SDR) family.</text>
</comment>
<evidence type="ECO:0000313" key="6">
    <source>
        <dbReference type="Proteomes" id="UP001304895"/>
    </source>
</evidence>
<dbReference type="PANTHER" id="PTHR43976">
    <property type="entry name" value="SHORT CHAIN DEHYDROGENASE"/>
    <property type="match status" value="1"/>
</dbReference>
<dbReference type="PRINTS" id="PR00081">
    <property type="entry name" value="GDHRDH"/>
</dbReference>
<evidence type="ECO:0000313" key="5">
    <source>
        <dbReference type="EMBL" id="KAK4132204.1"/>
    </source>
</evidence>
<feature type="domain" description="Ketoreductase" evidence="4">
    <location>
        <begin position="4"/>
        <end position="190"/>
    </location>
</feature>
<dbReference type="AlphaFoldDB" id="A0AAN6ZCC6"/>
<dbReference type="SUPFAM" id="SSF51735">
    <property type="entry name" value="NAD(P)-binding Rossmann-fold domains"/>
    <property type="match status" value="1"/>
</dbReference>
<dbReference type="PRINTS" id="PR00080">
    <property type="entry name" value="SDRFAMILY"/>
</dbReference>
<dbReference type="InterPro" id="IPR057326">
    <property type="entry name" value="KR_dom"/>
</dbReference>
<dbReference type="GO" id="GO:0016491">
    <property type="term" value="F:oxidoreductase activity"/>
    <property type="evidence" value="ECO:0007669"/>
    <property type="project" value="UniProtKB-KW"/>
</dbReference>
<sequence length="275" mass="28938">MAAKVWFVTGSSRGLGRAIVEAALDSGASVIATARSVDSLDIFTQRFGPDRFLPLVLDVSKQGDVAKAVAAGHERFGRIDVVVNNAGYANPAAVEDIDMHDFEAQMNTNFMGVVYVTKATLPILRQQGSGHIFQISSVGGRLGTPGLGAYQSAKWAVNGFSTVLAQEVAPLGIRVTVLEPGGIRTDWAGSSMGVAPISDPYKPTVGAMAEMLRQYSGSEPSLPDKVAQIVLDLAGAEDGPLRLLVGPDAVDYAGRGAEALAESDRKWRHLSLSSV</sequence>
<evidence type="ECO:0000256" key="3">
    <source>
        <dbReference type="RuleBase" id="RU000363"/>
    </source>
</evidence>
<keyword evidence="6" id="KW-1185">Reference proteome</keyword>
<dbReference type="Gene3D" id="3.40.50.720">
    <property type="entry name" value="NAD(P)-binding Rossmann-like Domain"/>
    <property type="match status" value="1"/>
</dbReference>
<dbReference type="EMBL" id="MU853419">
    <property type="protein sequence ID" value="KAK4132204.1"/>
    <property type="molecule type" value="Genomic_DNA"/>
</dbReference>
<evidence type="ECO:0000256" key="1">
    <source>
        <dbReference type="ARBA" id="ARBA00006484"/>
    </source>
</evidence>
<comment type="caution">
    <text evidence="5">The sequence shown here is derived from an EMBL/GenBank/DDBJ whole genome shotgun (WGS) entry which is preliminary data.</text>
</comment>
<reference evidence="5" key="2">
    <citation type="submission" date="2023-05" db="EMBL/GenBank/DDBJ databases">
        <authorList>
            <consortium name="Lawrence Berkeley National Laboratory"/>
            <person name="Steindorff A."/>
            <person name="Hensen N."/>
            <person name="Bonometti L."/>
            <person name="Westerberg I."/>
            <person name="Brannstrom I.O."/>
            <person name="Guillou S."/>
            <person name="Cros-Aarteil S."/>
            <person name="Calhoun S."/>
            <person name="Haridas S."/>
            <person name="Kuo A."/>
            <person name="Mondo S."/>
            <person name="Pangilinan J."/>
            <person name="Riley R."/>
            <person name="Labutti K."/>
            <person name="Andreopoulos B."/>
            <person name="Lipzen A."/>
            <person name="Chen C."/>
            <person name="Yanf M."/>
            <person name="Daum C."/>
            <person name="Ng V."/>
            <person name="Clum A."/>
            <person name="Ohm R."/>
            <person name="Martin F."/>
            <person name="Silar P."/>
            <person name="Natvig D."/>
            <person name="Lalanne C."/>
            <person name="Gautier V."/>
            <person name="Ament-Velasquez S.L."/>
            <person name="Kruys A."/>
            <person name="Hutchinson M.I."/>
            <person name="Powell A.J."/>
            <person name="Barry K."/>
            <person name="Miller A.N."/>
            <person name="Grigoriev I.V."/>
            <person name="Debuchy R."/>
            <person name="Gladieux P."/>
            <person name="Thoren M.H."/>
            <person name="Johannesson H."/>
        </authorList>
    </citation>
    <scope>NUCLEOTIDE SEQUENCE</scope>
    <source>
        <strain evidence="5">CBS 123565</strain>
    </source>
</reference>
<organism evidence="5 6">
    <name type="scientific">Trichocladium antarcticum</name>
    <dbReference type="NCBI Taxonomy" id="1450529"/>
    <lineage>
        <taxon>Eukaryota</taxon>
        <taxon>Fungi</taxon>
        <taxon>Dikarya</taxon>
        <taxon>Ascomycota</taxon>
        <taxon>Pezizomycotina</taxon>
        <taxon>Sordariomycetes</taxon>
        <taxon>Sordariomycetidae</taxon>
        <taxon>Sordariales</taxon>
        <taxon>Chaetomiaceae</taxon>
        <taxon>Trichocladium</taxon>
    </lineage>
</organism>
<proteinExistence type="inferred from homology"/>
<dbReference type="PANTHER" id="PTHR43976:SF16">
    <property type="entry name" value="SHORT-CHAIN DEHYDROGENASE_REDUCTASE FAMILY PROTEIN"/>
    <property type="match status" value="1"/>
</dbReference>
<dbReference type="Pfam" id="PF00106">
    <property type="entry name" value="adh_short"/>
    <property type="match status" value="1"/>
</dbReference>
<gene>
    <name evidence="5" type="ORF">BT67DRAFT_386131</name>
</gene>
<accession>A0AAN6ZCC6</accession>
<keyword evidence="2" id="KW-0560">Oxidoreductase</keyword>
<dbReference type="SMART" id="SM00822">
    <property type="entry name" value="PKS_KR"/>
    <property type="match status" value="1"/>
</dbReference>
<dbReference type="InterPro" id="IPR051911">
    <property type="entry name" value="SDR_oxidoreductase"/>
</dbReference>
<evidence type="ECO:0000256" key="2">
    <source>
        <dbReference type="ARBA" id="ARBA00023002"/>
    </source>
</evidence>